<dbReference type="PANTHER" id="PTHR42806">
    <property type="entry name" value="GLYCINE CLEAVAGE SYSTEM P-PROTEIN"/>
    <property type="match status" value="1"/>
</dbReference>
<dbReference type="Gene3D" id="3.40.640.10">
    <property type="entry name" value="Type I PLP-dependent aspartate aminotransferase-like (Major domain)"/>
    <property type="match status" value="1"/>
</dbReference>
<name>A0ABU6GP02_9BACL</name>
<comment type="caution">
    <text evidence="3">The sequence shown here is derived from an EMBL/GenBank/DDBJ whole genome shotgun (WGS) entry which is preliminary data.</text>
</comment>
<dbReference type="SUPFAM" id="SSF53383">
    <property type="entry name" value="PLP-dependent transferases"/>
    <property type="match status" value="1"/>
</dbReference>
<evidence type="ECO:0000313" key="4">
    <source>
        <dbReference type="Proteomes" id="UP001344632"/>
    </source>
</evidence>
<dbReference type="InterPro" id="IPR023010">
    <property type="entry name" value="GcvPA"/>
</dbReference>
<sequence length="472" mass="52520">MAQHKRASSHPYIPNMIPEVQRQMLDEIGVERVEDLYQIIPDELQLKKEMDMPPALSEQELRRHVSRLLNRNESTQDVVSFLGAGCWPHFIPAVCDEINQRSEFVTAYAGEPYEDHGRFQALFEYQSLMAELLDMDVVNVPTFDWAQAASTSLRMAARMTGRAEVLLAGTIDKDKLKIIVNYITPDLSYQLVDFRTESGELNLQDLRDKITSNTAAVYFENPSFFGTIESQGWQIADIVHEVGAVCVVGVDPISLGVLKPPSQYGADIVCGDLQPLGMHMNYGGGQAGFIATRNEEKYVMEYPSRLFGIAPTIVEGEYGFGDVAYERTSFHDREKGKESVGTQTALWGITAGVYLALLGPHGMQELGQTIMQKSQYAAKLLGEIEGMSVRLNSPFFKEFVADFTKTGLTVEEIQKQLRVEGIQGGHDLSADFPELGQSMLLCVTEVHTQEDIELLAAALKRICSRGMKGVEC</sequence>
<reference evidence="3 4" key="1">
    <citation type="submission" date="2023-03" db="EMBL/GenBank/DDBJ databases">
        <title>Bacillus Genome Sequencing.</title>
        <authorList>
            <person name="Dunlap C."/>
        </authorList>
    </citation>
    <scope>NUCLEOTIDE SEQUENCE [LARGE SCALE GENOMIC DNA]</scope>
    <source>
        <strain evidence="3 4">BD-525</strain>
    </source>
</reference>
<dbReference type="PANTHER" id="PTHR42806:SF1">
    <property type="entry name" value="GLYCINE DEHYDROGENASE (DECARBOXYLATING)"/>
    <property type="match status" value="1"/>
</dbReference>
<dbReference type="InterPro" id="IPR015421">
    <property type="entry name" value="PyrdxlP-dep_Trfase_major"/>
</dbReference>
<dbReference type="NCBIfam" id="NF001696">
    <property type="entry name" value="PRK00451.1"/>
    <property type="match status" value="1"/>
</dbReference>
<organism evidence="3 4">
    <name type="scientific">Paenibacillus dokdonensis</name>
    <dbReference type="NCBI Taxonomy" id="2567944"/>
    <lineage>
        <taxon>Bacteria</taxon>
        <taxon>Bacillati</taxon>
        <taxon>Bacillota</taxon>
        <taxon>Bacilli</taxon>
        <taxon>Bacillales</taxon>
        <taxon>Paenibacillaceae</taxon>
        <taxon>Paenibacillus</taxon>
    </lineage>
</organism>
<dbReference type="EC" id="1.4.4.2" evidence="3"/>
<dbReference type="InterPro" id="IPR015424">
    <property type="entry name" value="PyrdxlP-dep_Trfase"/>
</dbReference>
<dbReference type="InterPro" id="IPR049315">
    <property type="entry name" value="GDC-P_N"/>
</dbReference>
<dbReference type="GO" id="GO:0004375">
    <property type="term" value="F:glycine dehydrogenase (decarboxylating) activity"/>
    <property type="evidence" value="ECO:0007669"/>
    <property type="project" value="UniProtKB-EC"/>
</dbReference>
<dbReference type="InterPro" id="IPR015422">
    <property type="entry name" value="PyrdxlP-dep_Trfase_small"/>
</dbReference>
<protein>
    <submittedName>
        <fullName evidence="3">Aminomethyl-transferring glycine dehydrogenase subunit GcvPA</fullName>
        <ecNumber evidence="3">1.4.4.2</ecNumber>
    </submittedName>
</protein>
<gene>
    <name evidence="3" type="primary">gcvPA</name>
    <name evidence="3" type="ORF">P4H66_14035</name>
</gene>
<dbReference type="Proteomes" id="UP001344632">
    <property type="component" value="Unassembled WGS sequence"/>
</dbReference>
<proteinExistence type="predicted"/>
<evidence type="ECO:0000256" key="1">
    <source>
        <dbReference type="ARBA" id="ARBA00023002"/>
    </source>
</evidence>
<dbReference type="RefSeq" id="WP_326088703.1">
    <property type="nucleotide sequence ID" value="NZ_JARLKZ010000008.1"/>
</dbReference>
<keyword evidence="4" id="KW-1185">Reference proteome</keyword>
<feature type="domain" description="Glycine cleavage system P-protein N-terminal" evidence="2">
    <location>
        <begin position="19"/>
        <end position="457"/>
    </location>
</feature>
<dbReference type="EMBL" id="JARLKZ010000008">
    <property type="protein sequence ID" value="MEC0240968.1"/>
    <property type="molecule type" value="Genomic_DNA"/>
</dbReference>
<keyword evidence="1 3" id="KW-0560">Oxidoreductase</keyword>
<dbReference type="Pfam" id="PF02347">
    <property type="entry name" value="GDC-P"/>
    <property type="match status" value="1"/>
</dbReference>
<dbReference type="Gene3D" id="3.90.1150.10">
    <property type="entry name" value="Aspartate Aminotransferase, domain 1"/>
    <property type="match status" value="1"/>
</dbReference>
<evidence type="ECO:0000313" key="3">
    <source>
        <dbReference type="EMBL" id="MEC0240968.1"/>
    </source>
</evidence>
<evidence type="ECO:0000259" key="2">
    <source>
        <dbReference type="Pfam" id="PF02347"/>
    </source>
</evidence>
<accession>A0ABU6GP02</accession>